<keyword evidence="1" id="KW-0812">Transmembrane</keyword>
<sequence>MDNRIIYGIAMLFSLVIYLFFIMPLDFSQVLQYTILMKMGLLIVITIFPLVLARLYISRGTFAFLFAVPFHIVGLIFLYREFYTDDQMTMFDYSFTDSPGSLAGLENFLLYIFISLLGIVLSLVFFNMKKD</sequence>
<dbReference type="Proteomes" id="UP000180175">
    <property type="component" value="Chromosome"/>
</dbReference>
<feature type="transmembrane region" description="Helical" evidence="1">
    <location>
        <begin position="31"/>
        <end position="53"/>
    </location>
</feature>
<dbReference type="AlphaFoldDB" id="A0A7S7RDD0"/>
<keyword evidence="3" id="KW-1185">Reference proteome</keyword>
<gene>
    <name evidence="2" type="ORF">AWH56_010110</name>
</gene>
<reference evidence="2 3" key="1">
    <citation type="journal article" date="2017" name="Genome Announc.">
        <title>Draft Genome Sequences of Four Alkaliphilic Bacteria Belonging to the Anaerobacillus Genus.</title>
        <authorList>
            <person name="Bassil N.M."/>
            <person name="Lloyd J.R."/>
        </authorList>
    </citation>
    <scope>NUCLEOTIDE SEQUENCE [LARGE SCALE GENOMIC DNA]</scope>
    <source>
        <strain evidence="2 3">NB2006</strain>
    </source>
</reference>
<evidence type="ECO:0000313" key="3">
    <source>
        <dbReference type="Proteomes" id="UP000180175"/>
    </source>
</evidence>
<dbReference type="RefSeq" id="WP_182081240.1">
    <property type="nucleotide sequence ID" value="NZ_CP063356.2"/>
</dbReference>
<organism evidence="2 3">
    <name type="scientific">Anaerobacillus isosaccharinicus</name>
    <dbReference type="NCBI Taxonomy" id="1532552"/>
    <lineage>
        <taxon>Bacteria</taxon>
        <taxon>Bacillati</taxon>
        <taxon>Bacillota</taxon>
        <taxon>Bacilli</taxon>
        <taxon>Bacillales</taxon>
        <taxon>Bacillaceae</taxon>
        <taxon>Anaerobacillus</taxon>
    </lineage>
</organism>
<feature type="transmembrane region" description="Helical" evidence="1">
    <location>
        <begin position="108"/>
        <end position="126"/>
    </location>
</feature>
<dbReference type="EMBL" id="CP063356">
    <property type="protein sequence ID" value="QOY37881.1"/>
    <property type="molecule type" value="Genomic_DNA"/>
</dbReference>
<reference evidence="2 3" key="2">
    <citation type="journal article" date="2019" name="Int. J. Syst. Evol. Microbiol.">
        <title>Anaerobacillus isosaccharinicus sp. nov., an alkaliphilic bacterium which degrades isosaccharinic acid.</title>
        <authorList>
            <person name="Bassil N.M."/>
            <person name="Lloyd J.R."/>
        </authorList>
    </citation>
    <scope>NUCLEOTIDE SEQUENCE [LARGE SCALE GENOMIC DNA]</scope>
    <source>
        <strain evidence="2 3">NB2006</strain>
    </source>
</reference>
<keyword evidence="1" id="KW-1133">Transmembrane helix</keyword>
<feature type="transmembrane region" description="Helical" evidence="1">
    <location>
        <begin position="5"/>
        <end position="25"/>
    </location>
</feature>
<protein>
    <submittedName>
        <fullName evidence="2">Uncharacterized protein</fullName>
    </submittedName>
</protein>
<evidence type="ECO:0000256" key="1">
    <source>
        <dbReference type="SAM" id="Phobius"/>
    </source>
</evidence>
<name>A0A7S7RDD0_9BACI</name>
<feature type="transmembrane region" description="Helical" evidence="1">
    <location>
        <begin position="60"/>
        <end position="79"/>
    </location>
</feature>
<proteinExistence type="predicted"/>
<dbReference type="KEGG" id="aia:AWH56_010110"/>
<accession>A0A7S7RDD0</accession>
<evidence type="ECO:0000313" key="2">
    <source>
        <dbReference type="EMBL" id="QOY37881.1"/>
    </source>
</evidence>
<keyword evidence="1" id="KW-0472">Membrane</keyword>